<sequence>MQSKPRNPYLTIQTSDHVPRMYANEKSGKPRTPIDPRGVRFPQRHHLLQSQNSRYSNPTYVYLTHLLPPTIPSPPSLAIPSGLITIKHQLYRKSHIERHPFPQTGIQPAQQPITFTTPTALATPSQEILSPQTRLNHPLLSD</sequence>
<accession>A0ACC2RXZ5</accession>
<name>A0ACC2RXZ5_9FUNG</name>
<evidence type="ECO:0000313" key="1">
    <source>
        <dbReference type="EMBL" id="KAJ9054878.1"/>
    </source>
</evidence>
<comment type="caution">
    <text evidence="1">The sequence shown here is derived from an EMBL/GenBank/DDBJ whole genome shotgun (WGS) entry which is preliminary data.</text>
</comment>
<protein>
    <submittedName>
        <fullName evidence="1">Uncharacterized protein</fullName>
    </submittedName>
</protein>
<keyword evidence="2" id="KW-1185">Reference proteome</keyword>
<proteinExistence type="predicted"/>
<dbReference type="EMBL" id="QTSX02006421">
    <property type="protein sequence ID" value="KAJ9054878.1"/>
    <property type="molecule type" value="Genomic_DNA"/>
</dbReference>
<gene>
    <name evidence="1" type="ORF">DSO57_1009808</name>
</gene>
<dbReference type="Proteomes" id="UP001165960">
    <property type="component" value="Unassembled WGS sequence"/>
</dbReference>
<reference evidence="1" key="1">
    <citation type="submission" date="2022-04" db="EMBL/GenBank/DDBJ databases">
        <title>Genome of the entomopathogenic fungus Entomophthora muscae.</title>
        <authorList>
            <person name="Elya C."/>
            <person name="Lovett B.R."/>
            <person name="Lee E."/>
            <person name="Macias A.M."/>
            <person name="Hajek A.E."/>
            <person name="De Bivort B.L."/>
            <person name="Kasson M.T."/>
            <person name="De Fine Licht H.H."/>
            <person name="Stajich J.E."/>
        </authorList>
    </citation>
    <scope>NUCLEOTIDE SEQUENCE</scope>
    <source>
        <strain evidence="1">Berkeley</strain>
    </source>
</reference>
<evidence type="ECO:0000313" key="2">
    <source>
        <dbReference type="Proteomes" id="UP001165960"/>
    </source>
</evidence>
<organism evidence="1 2">
    <name type="scientific">Entomophthora muscae</name>
    <dbReference type="NCBI Taxonomy" id="34485"/>
    <lineage>
        <taxon>Eukaryota</taxon>
        <taxon>Fungi</taxon>
        <taxon>Fungi incertae sedis</taxon>
        <taxon>Zoopagomycota</taxon>
        <taxon>Entomophthoromycotina</taxon>
        <taxon>Entomophthoromycetes</taxon>
        <taxon>Entomophthorales</taxon>
        <taxon>Entomophthoraceae</taxon>
        <taxon>Entomophthora</taxon>
    </lineage>
</organism>